<comment type="similarity">
    <text evidence="2">Belongs to the tRNA methyltransferase O family.</text>
</comment>
<dbReference type="VEuPathDB" id="TriTrypDB:TRSC58_06404"/>
<keyword evidence="4" id="KW-0812">Transmembrane</keyword>
<dbReference type="CDD" id="cd05162">
    <property type="entry name" value="PWWP"/>
    <property type="match status" value="1"/>
</dbReference>
<evidence type="ECO:0000313" key="8">
    <source>
        <dbReference type="Proteomes" id="UP000031737"/>
    </source>
</evidence>
<dbReference type="PANTHER" id="PTHR12818:SF0">
    <property type="entry name" value="TRNA (ADENINE(37)-N6)-METHYLTRANSFERASE"/>
    <property type="match status" value="1"/>
</dbReference>
<dbReference type="AlphaFoldDB" id="A0A061IVL4"/>
<evidence type="ECO:0000313" key="7">
    <source>
        <dbReference type="EMBL" id="ESL05931.1"/>
    </source>
</evidence>
<dbReference type="EMBL" id="AUPL01006404">
    <property type="protein sequence ID" value="ESL05931.1"/>
    <property type="molecule type" value="Genomic_DNA"/>
</dbReference>
<dbReference type="SUPFAM" id="SSF118196">
    <property type="entry name" value="YaeB-like"/>
    <property type="match status" value="1"/>
</dbReference>
<protein>
    <recommendedName>
        <fullName evidence="9">TsaA-like domain-containing protein</fullName>
    </recommendedName>
</protein>
<feature type="domain" description="TsaA-like" evidence="6">
    <location>
        <begin position="268"/>
        <end position="435"/>
    </location>
</feature>
<comment type="caution">
    <text evidence="7">The sequence shown here is derived from an EMBL/GenBank/DDBJ whole genome shotgun (WGS) entry which is preliminary data.</text>
</comment>
<sequence>MTKHDNLSRRRLPYTVLLRRLSPGMSYCVSSPLQWFILASTLLFFFFLKFTFSGRSGFDTLRFSRTHPGRENDIFVRITDIARFSMEQGDAVAMGGGVGGLGLTPAEKSRFPKRVRSDGDVLSTAVGRDNEVACERRPTRFTVRPHYFLPGDIVWVRPAGLPYWPAEVVQAEVATNRVTARLFDPPASLLPPASEDALQGHVTVSGTKVFFFDRLQTPEEVEVCVEQRLQRRTHNVSAYEADFQRAVLHANRLVRIVLSPEKLQPYSICGVGVVHSLMRTHISAPRQPHTTNFAPQTAVIKLRVGLENALRDLRGFEFIWVLFSFSYSTLAEEQEGENGPSGAETLPEGTSRRRRRQGAERSAGFKTMLVPPRDTELRGVFATRSPHRPNFIGLSCVRLVAVRGLEIHIADHDLLHGTPVLDIKPYLPFCDAHPDAKAGWVEELDTSGGGGADHKYNMQRQQVDRIFEGE</sequence>
<evidence type="ECO:0000256" key="1">
    <source>
        <dbReference type="ARBA" id="ARBA00022691"/>
    </source>
</evidence>
<accession>A0A061IVL4</accession>
<reference evidence="7 8" key="1">
    <citation type="submission" date="2013-07" db="EMBL/GenBank/DDBJ databases">
        <authorList>
            <person name="Stoco P.H."/>
            <person name="Wagner G."/>
            <person name="Gerber A."/>
            <person name="Zaha A."/>
            <person name="Thompson C."/>
            <person name="Bartholomeu D.C."/>
            <person name="Luckemeyer D.D."/>
            <person name="Bahia D."/>
            <person name="Loreto E."/>
            <person name="Prestes E.B."/>
            <person name="Lima F.M."/>
            <person name="Rodrigues-Luiz G."/>
            <person name="Vallejo G.A."/>
            <person name="Filho J.F."/>
            <person name="Monteiro K.M."/>
            <person name="Tyler K.M."/>
            <person name="de Almeida L.G."/>
            <person name="Ortiz M.F."/>
            <person name="Siervo M.A."/>
            <person name="de Moraes M.H."/>
            <person name="Cunha O.L."/>
            <person name="Mendonca-Neto R."/>
            <person name="Silva R."/>
            <person name="Teixeira S.M."/>
            <person name="Murta S.M."/>
            <person name="Sincero T.C."/>
            <person name="Mendes T.A."/>
            <person name="Urmenyi T.P."/>
            <person name="Silva V.G."/>
            <person name="da Rocha W.D."/>
            <person name="Andersson B."/>
            <person name="Romanha A.J."/>
            <person name="Steindel M."/>
            <person name="de Vasconcelos A.T."/>
            <person name="Grisard E.C."/>
        </authorList>
    </citation>
    <scope>NUCLEOTIDE SEQUENCE [LARGE SCALE GENOMIC DNA]</scope>
    <source>
        <strain evidence="7 8">SC58</strain>
    </source>
</reference>
<dbReference type="Gene3D" id="2.30.30.140">
    <property type="match status" value="1"/>
</dbReference>
<dbReference type="InterPro" id="IPR023368">
    <property type="entry name" value="UPF0066_cons_site"/>
</dbReference>
<proteinExistence type="inferred from homology"/>
<dbReference type="Pfam" id="PF01980">
    <property type="entry name" value="TrmO_N"/>
    <property type="match status" value="1"/>
</dbReference>
<dbReference type="InterPro" id="IPR000313">
    <property type="entry name" value="PWWP_dom"/>
</dbReference>
<dbReference type="PROSITE" id="PS50812">
    <property type="entry name" value="PWWP"/>
    <property type="match status" value="1"/>
</dbReference>
<dbReference type="Proteomes" id="UP000031737">
    <property type="component" value="Unassembled WGS sequence"/>
</dbReference>
<dbReference type="InterPro" id="IPR036414">
    <property type="entry name" value="YaeB_N_sf"/>
</dbReference>
<keyword evidence="1" id="KW-0949">S-adenosyl-L-methionine</keyword>
<feature type="region of interest" description="Disordered" evidence="3">
    <location>
        <begin position="334"/>
        <end position="364"/>
    </location>
</feature>
<feature type="domain" description="PWWP" evidence="5">
    <location>
        <begin position="150"/>
        <end position="227"/>
    </location>
</feature>
<dbReference type="SUPFAM" id="SSF63748">
    <property type="entry name" value="Tudor/PWWP/MBT"/>
    <property type="match status" value="1"/>
</dbReference>
<dbReference type="InterPro" id="IPR036413">
    <property type="entry name" value="YaeB-like_sf"/>
</dbReference>
<organism evidence="7 8">
    <name type="scientific">Trypanosoma rangeli SC58</name>
    <dbReference type="NCBI Taxonomy" id="429131"/>
    <lineage>
        <taxon>Eukaryota</taxon>
        <taxon>Discoba</taxon>
        <taxon>Euglenozoa</taxon>
        <taxon>Kinetoplastea</taxon>
        <taxon>Metakinetoplastina</taxon>
        <taxon>Trypanosomatida</taxon>
        <taxon>Trypanosomatidae</taxon>
        <taxon>Trypanosoma</taxon>
        <taxon>Herpetosoma</taxon>
    </lineage>
</organism>
<evidence type="ECO:0000259" key="5">
    <source>
        <dbReference type="PROSITE" id="PS50812"/>
    </source>
</evidence>
<dbReference type="InterPro" id="IPR023370">
    <property type="entry name" value="TrmO-like_N"/>
</dbReference>
<evidence type="ECO:0000259" key="6">
    <source>
        <dbReference type="PROSITE" id="PS51668"/>
    </source>
</evidence>
<evidence type="ECO:0000256" key="3">
    <source>
        <dbReference type="SAM" id="MobiDB-lite"/>
    </source>
</evidence>
<dbReference type="PROSITE" id="PS01318">
    <property type="entry name" value="TSAA_1"/>
    <property type="match status" value="1"/>
</dbReference>
<dbReference type="Gene3D" id="2.40.30.70">
    <property type="entry name" value="YaeB-like"/>
    <property type="match status" value="1"/>
</dbReference>
<dbReference type="InterPro" id="IPR040372">
    <property type="entry name" value="YaeB-like"/>
</dbReference>
<gene>
    <name evidence="7" type="ORF">TRSC58_06404</name>
</gene>
<keyword evidence="4" id="KW-1133">Transmembrane helix</keyword>
<evidence type="ECO:0008006" key="9">
    <source>
        <dbReference type="Google" id="ProtNLM"/>
    </source>
</evidence>
<evidence type="ECO:0000256" key="4">
    <source>
        <dbReference type="SAM" id="Phobius"/>
    </source>
</evidence>
<keyword evidence="8" id="KW-1185">Reference proteome</keyword>
<keyword evidence="4" id="KW-0472">Membrane</keyword>
<name>A0A061IVL4_TRYRA</name>
<evidence type="ECO:0000256" key="2">
    <source>
        <dbReference type="ARBA" id="ARBA00033753"/>
    </source>
</evidence>
<dbReference type="PANTHER" id="PTHR12818">
    <property type="entry name" value="TRNA (ADENINE(37)-N6)-METHYLTRANSFERASE"/>
    <property type="match status" value="1"/>
</dbReference>
<dbReference type="OrthoDB" id="4882at2759"/>
<dbReference type="PROSITE" id="PS51668">
    <property type="entry name" value="TSAA_2"/>
    <property type="match status" value="1"/>
</dbReference>
<feature type="transmembrane region" description="Helical" evidence="4">
    <location>
        <begin position="33"/>
        <end position="52"/>
    </location>
</feature>